<feature type="non-terminal residue" evidence="1">
    <location>
        <position position="78"/>
    </location>
</feature>
<accession>A0ABS8SCP8</accession>
<evidence type="ECO:0000313" key="1">
    <source>
        <dbReference type="EMBL" id="MCD7456644.1"/>
    </source>
</evidence>
<proteinExistence type="predicted"/>
<organism evidence="1 2">
    <name type="scientific">Datura stramonium</name>
    <name type="common">Jimsonweed</name>
    <name type="synonym">Common thornapple</name>
    <dbReference type="NCBI Taxonomy" id="4076"/>
    <lineage>
        <taxon>Eukaryota</taxon>
        <taxon>Viridiplantae</taxon>
        <taxon>Streptophyta</taxon>
        <taxon>Embryophyta</taxon>
        <taxon>Tracheophyta</taxon>
        <taxon>Spermatophyta</taxon>
        <taxon>Magnoliopsida</taxon>
        <taxon>eudicotyledons</taxon>
        <taxon>Gunneridae</taxon>
        <taxon>Pentapetalae</taxon>
        <taxon>asterids</taxon>
        <taxon>lamiids</taxon>
        <taxon>Solanales</taxon>
        <taxon>Solanaceae</taxon>
        <taxon>Solanoideae</taxon>
        <taxon>Datureae</taxon>
        <taxon>Datura</taxon>
    </lineage>
</organism>
<protein>
    <submittedName>
        <fullName evidence="1">Uncharacterized protein</fullName>
    </submittedName>
</protein>
<name>A0ABS8SCP8_DATST</name>
<keyword evidence="2" id="KW-1185">Reference proteome</keyword>
<comment type="caution">
    <text evidence="1">The sequence shown here is derived from an EMBL/GenBank/DDBJ whole genome shotgun (WGS) entry which is preliminary data.</text>
</comment>
<reference evidence="1 2" key="1">
    <citation type="journal article" date="2021" name="BMC Genomics">
        <title>Datura genome reveals duplications of psychoactive alkaloid biosynthetic genes and high mutation rate following tissue culture.</title>
        <authorList>
            <person name="Rajewski A."/>
            <person name="Carter-House D."/>
            <person name="Stajich J."/>
            <person name="Litt A."/>
        </authorList>
    </citation>
    <scope>NUCLEOTIDE SEQUENCE [LARGE SCALE GENOMIC DNA]</scope>
    <source>
        <strain evidence="1">AR-01</strain>
    </source>
</reference>
<dbReference type="Proteomes" id="UP000823775">
    <property type="component" value="Unassembled WGS sequence"/>
</dbReference>
<sequence length="78" mass="8575">MSSMVLKVFGRVLKIFLSFGVSRVEMVDFGPKTFGLIWAFERLSLCGLSVDFGVHLVKATSNGHFVDSLQSAIAARDH</sequence>
<evidence type="ECO:0000313" key="2">
    <source>
        <dbReference type="Proteomes" id="UP000823775"/>
    </source>
</evidence>
<dbReference type="EMBL" id="JACEIK010000413">
    <property type="protein sequence ID" value="MCD7456644.1"/>
    <property type="molecule type" value="Genomic_DNA"/>
</dbReference>
<gene>
    <name evidence="1" type="ORF">HAX54_032552</name>
</gene>